<sequence>MSLYLTNISNSVTENMAEEKSVKKEFECVELGDLQQKDECGEKAPRRVIHFSSGETMEEYSTEDEEDHTHTQLDKNDLLSSVDASKLTWGPYVWFQMWRAATNTVSACDYVGERMASLFGITSAKYQYAIDEYSRTNKQENKATDSPDSEEAESHFEEKQKEEIQEQSIDETNVDDTKNLNAVTPPEPVNLDAETPPEPVNLDAETPPESVNLDAETPHEPVNLDAETPPEPVNLDAETPPEPVNLDAETPPEPVNLDAETPPERENLDVPVTVQSI</sequence>
<dbReference type="RefSeq" id="XP_017312244.2">
    <property type="nucleotide sequence ID" value="XM_017456755.3"/>
</dbReference>
<dbReference type="KEGG" id="ipu:108258230"/>
<feature type="compositionally biased region" description="Basic and acidic residues" evidence="1">
    <location>
        <begin position="152"/>
        <end position="164"/>
    </location>
</feature>
<evidence type="ECO:0000313" key="2">
    <source>
        <dbReference type="Proteomes" id="UP000221080"/>
    </source>
</evidence>
<reference evidence="3" key="2">
    <citation type="submission" date="2025-08" db="UniProtKB">
        <authorList>
            <consortium name="RefSeq"/>
        </authorList>
    </citation>
    <scope>IDENTIFICATION</scope>
    <source>
        <tissue evidence="3">Blood</tissue>
    </source>
</reference>
<dbReference type="PANTHER" id="PTHR31206:SF10">
    <property type="entry name" value="PROTEIN FAM177A1"/>
    <property type="match status" value="1"/>
</dbReference>
<dbReference type="OrthoDB" id="45963at2759"/>
<reference evidence="2" key="1">
    <citation type="journal article" date="2016" name="Nat. Commun.">
        <title>The channel catfish genome sequence provides insights into the evolution of scale formation in teleosts.</title>
        <authorList>
            <person name="Liu Z."/>
            <person name="Liu S."/>
            <person name="Yao J."/>
            <person name="Bao L."/>
            <person name="Zhang J."/>
            <person name="Li Y."/>
            <person name="Jiang C."/>
            <person name="Sun L."/>
            <person name="Wang R."/>
            <person name="Zhang Y."/>
            <person name="Zhou T."/>
            <person name="Zeng Q."/>
            <person name="Fu Q."/>
            <person name="Gao S."/>
            <person name="Li N."/>
            <person name="Koren S."/>
            <person name="Jiang Y."/>
            <person name="Zimin A."/>
            <person name="Xu P."/>
            <person name="Phillippy A.M."/>
            <person name="Geng X."/>
            <person name="Song L."/>
            <person name="Sun F."/>
            <person name="Li C."/>
            <person name="Wang X."/>
            <person name="Chen A."/>
            <person name="Jin Y."/>
            <person name="Yuan Z."/>
            <person name="Yang Y."/>
            <person name="Tan S."/>
            <person name="Peatman E."/>
            <person name="Lu J."/>
            <person name="Qin Z."/>
            <person name="Dunham R."/>
            <person name="Li Z."/>
            <person name="Sonstegard T."/>
            <person name="Feng J."/>
            <person name="Danzmann R.G."/>
            <person name="Schroeder S."/>
            <person name="Scheffler B."/>
            <person name="Duke M.V."/>
            <person name="Ballard L."/>
            <person name="Kucuktas H."/>
            <person name="Kaltenboeck L."/>
            <person name="Liu H."/>
            <person name="Armbruster J."/>
            <person name="Xie Y."/>
            <person name="Kirby M.L."/>
            <person name="Tian Y."/>
            <person name="Flanagan M.E."/>
            <person name="Mu W."/>
            <person name="Waldbieser G.C."/>
        </authorList>
    </citation>
    <scope>NUCLEOTIDE SEQUENCE [LARGE SCALE GENOMIC DNA]</scope>
    <source>
        <strain evidence="2">SDA103</strain>
    </source>
</reference>
<proteinExistence type="predicted"/>
<dbReference type="Proteomes" id="UP000221080">
    <property type="component" value="Chromosome 25"/>
</dbReference>
<feature type="region of interest" description="Disordered" evidence="1">
    <location>
        <begin position="137"/>
        <end position="277"/>
    </location>
</feature>
<gene>
    <name evidence="3" type="primary">LOC108258230</name>
</gene>
<protein>
    <submittedName>
        <fullName evidence="3">Protein FAM177A1</fullName>
    </submittedName>
</protein>
<dbReference type="InterPro" id="IPR028260">
    <property type="entry name" value="FAM177"/>
</dbReference>
<dbReference type="AlphaFoldDB" id="A0A2D0Q1S5"/>
<feature type="region of interest" description="Disordered" evidence="1">
    <location>
        <begin position="53"/>
        <end position="74"/>
    </location>
</feature>
<name>A0A2D0Q1S5_ICTPU</name>
<dbReference type="STRING" id="7998.ENSIPUP00000022116"/>
<dbReference type="GeneID" id="108258230"/>
<accession>A0A2D0Q1S5</accession>
<dbReference type="Pfam" id="PF14774">
    <property type="entry name" value="FAM177"/>
    <property type="match status" value="1"/>
</dbReference>
<keyword evidence="2" id="KW-1185">Reference proteome</keyword>
<evidence type="ECO:0000313" key="3">
    <source>
        <dbReference type="RefSeq" id="XP_017312244.2"/>
    </source>
</evidence>
<organism evidence="2 3">
    <name type="scientific">Ictalurus punctatus</name>
    <name type="common">Channel catfish</name>
    <name type="synonym">Silurus punctatus</name>
    <dbReference type="NCBI Taxonomy" id="7998"/>
    <lineage>
        <taxon>Eukaryota</taxon>
        <taxon>Metazoa</taxon>
        <taxon>Chordata</taxon>
        <taxon>Craniata</taxon>
        <taxon>Vertebrata</taxon>
        <taxon>Euteleostomi</taxon>
        <taxon>Actinopterygii</taxon>
        <taxon>Neopterygii</taxon>
        <taxon>Teleostei</taxon>
        <taxon>Ostariophysi</taxon>
        <taxon>Siluriformes</taxon>
        <taxon>Ictaluridae</taxon>
        <taxon>Ictalurus</taxon>
    </lineage>
</organism>
<evidence type="ECO:0000256" key="1">
    <source>
        <dbReference type="SAM" id="MobiDB-lite"/>
    </source>
</evidence>
<dbReference type="PANTHER" id="PTHR31206">
    <property type="entry name" value="LP10445P"/>
    <property type="match status" value="1"/>
</dbReference>
<feature type="compositionally biased region" description="Acidic residues" evidence="1">
    <location>
        <begin position="56"/>
        <end position="66"/>
    </location>
</feature>